<dbReference type="STRING" id="869754.A0A1A0HEZ8"/>
<evidence type="ECO:0000313" key="5">
    <source>
        <dbReference type="Proteomes" id="UP000092555"/>
    </source>
</evidence>
<dbReference type="InterPro" id="IPR034085">
    <property type="entry name" value="TOG"/>
</dbReference>
<evidence type="ECO:0000256" key="1">
    <source>
        <dbReference type="ARBA" id="ARBA00022737"/>
    </source>
</evidence>
<dbReference type="Gene3D" id="1.25.10.10">
    <property type="entry name" value="Leucine-rich Repeat Variant"/>
    <property type="match status" value="6"/>
</dbReference>
<dbReference type="Pfam" id="PF23271">
    <property type="entry name" value="HEAT_GCN1"/>
    <property type="match status" value="1"/>
</dbReference>
<dbReference type="RefSeq" id="XP_018713072.1">
    <property type="nucleotide sequence ID" value="XM_018857208.1"/>
</dbReference>
<dbReference type="PANTHER" id="PTHR23346:SF7">
    <property type="entry name" value="STALLED RIBOSOME SENSOR GCN1"/>
    <property type="match status" value="1"/>
</dbReference>
<dbReference type="Pfam" id="PF24987">
    <property type="entry name" value="HEAT_EF3_N"/>
    <property type="match status" value="1"/>
</dbReference>
<dbReference type="PANTHER" id="PTHR23346">
    <property type="entry name" value="TRANSLATIONAL ACTIVATOR GCN1-RELATED"/>
    <property type="match status" value="1"/>
</dbReference>
<dbReference type="GO" id="GO:0034198">
    <property type="term" value="P:cellular response to amino acid starvation"/>
    <property type="evidence" value="ECO:0007669"/>
    <property type="project" value="EnsemblFungi"/>
</dbReference>
<dbReference type="GO" id="GO:1990611">
    <property type="term" value="P:regulation of cytoplasmic translational initiation in response to stress"/>
    <property type="evidence" value="ECO:0007669"/>
    <property type="project" value="EnsemblFungi"/>
</dbReference>
<dbReference type="GeneID" id="30030184"/>
<proteinExistence type="predicted"/>
<evidence type="ECO:0000259" key="3">
    <source>
        <dbReference type="SMART" id="SM01349"/>
    </source>
</evidence>
<dbReference type="InterPro" id="IPR016024">
    <property type="entry name" value="ARM-type_fold"/>
</dbReference>
<keyword evidence="1" id="KW-0677">Repeat</keyword>
<dbReference type="GO" id="GO:0006448">
    <property type="term" value="P:regulation of translational elongation"/>
    <property type="evidence" value="ECO:0007669"/>
    <property type="project" value="EnsemblFungi"/>
</dbReference>
<dbReference type="GO" id="GO:0170011">
    <property type="term" value="F:stalled ribosome sensor activity"/>
    <property type="evidence" value="ECO:0007669"/>
    <property type="project" value="EnsemblFungi"/>
</dbReference>
<dbReference type="EMBL" id="LXTC01000002">
    <property type="protein sequence ID" value="OBA22576.1"/>
    <property type="molecule type" value="Genomic_DNA"/>
</dbReference>
<dbReference type="GO" id="GO:0072344">
    <property type="term" value="P:rescue of stalled ribosome"/>
    <property type="evidence" value="ECO:0007669"/>
    <property type="project" value="EnsemblFungi"/>
</dbReference>
<feature type="domain" description="TOG" evidence="3">
    <location>
        <begin position="232"/>
        <end position="474"/>
    </location>
</feature>
<keyword evidence="5" id="KW-1185">Reference proteome</keyword>
<dbReference type="SMART" id="SM01349">
    <property type="entry name" value="TOG"/>
    <property type="match status" value="3"/>
</dbReference>
<feature type="domain" description="TOG" evidence="3">
    <location>
        <begin position="897"/>
        <end position="1128"/>
    </location>
</feature>
<evidence type="ECO:0000256" key="2">
    <source>
        <dbReference type="PROSITE-ProRule" id="PRU00103"/>
    </source>
</evidence>
<dbReference type="InterPro" id="IPR011989">
    <property type="entry name" value="ARM-like"/>
</dbReference>
<dbReference type="SUPFAM" id="SSF48371">
    <property type="entry name" value="ARM repeat"/>
    <property type="match status" value="3"/>
</dbReference>
<dbReference type="GO" id="GO:0043539">
    <property type="term" value="F:protein serine/threonine kinase activator activity"/>
    <property type="evidence" value="ECO:0007669"/>
    <property type="project" value="EnsemblFungi"/>
</dbReference>
<feature type="repeat" description="HEAT" evidence="2">
    <location>
        <begin position="415"/>
        <end position="452"/>
    </location>
</feature>
<dbReference type="GO" id="GO:0071264">
    <property type="term" value="P:positive regulation of translational initiation in response to starvation"/>
    <property type="evidence" value="ECO:0007669"/>
    <property type="project" value="EnsemblFungi"/>
</dbReference>
<organism evidence="4 5">
    <name type="scientific">Metschnikowia bicuspidata var. bicuspidata NRRL YB-4993</name>
    <dbReference type="NCBI Taxonomy" id="869754"/>
    <lineage>
        <taxon>Eukaryota</taxon>
        <taxon>Fungi</taxon>
        <taxon>Dikarya</taxon>
        <taxon>Ascomycota</taxon>
        <taxon>Saccharomycotina</taxon>
        <taxon>Pichiomycetes</taxon>
        <taxon>Metschnikowiaceae</taxon>
        <taxon>Metschnikowia</taxon>
    </lineage>
</organism>
<accession>A0A1A0HEZ8</accession>
<dbReference type="GO" id="GO:0031369">
    <property type="term" value="F:translation initiation factor binding"/>
    <property type="evidence" value="ECO:0007669"/>
    <property type="project" value="EnsemblFungi"/>
</dbReference>
<dbReference type="GO" id="GO:0019901">
    <property type="term" value="F:protein kinase binding"/>
    <property type="evidence" value="ECO:0007669"/>
    <property type="project" value="EnsemblFungi"/>
</dbReference>
<dbReference type="Pfam" id="PF25801">
    <property type="entry name" value="HEAT_GCN1_C_2"/>
    <property type="match status" value="1"/>
</dbReference>
<dbReference type="GO" id="GO:0043022">
    <property type="term" value="F:ribosome binding"/>
    <property type="evidence" value="ECO:0007669"/>
    <property type="project" value="EnsemblFungi"/>
</dbReference>
<sequence length="1588" mass="174215">MHDNDEKAADLAKTIWGDSSFELPPDAFERLLQFIDEQDSGLRLTIAKSIASAVNILNENDSTVYQKALDTLVAVYREKEIPPPPQKDKFGLVVNKHAAQRDLWEPRSTVAITLRLLSPLCMSREAVEKIFNFLVTQESLGDKEDLVAQELLEAGTEVVKECGANFVEILIPIFEQCLAQPDKSSKKQDRIKELVIILYGSLGRYLGPSDDRLLIIFDRLLKTLDTPSEDVQYAVAECIAPLVKSFESSIQDRFDELFEKLWNAKTLAVRKGAAYGIAGLVKGAGIKSLFNNDVMRNLMTASDDSRNPNAREGVSFVLECLSQSLGSMLEPYVVEVLPIILKFLGDANPQVREATDYASRQIMKSTTSYGVKQLIPLAIGNLEDTAWRSKKGSVELLGSMAYLDPTQLSASLSTIVPEIVGILNDSHKEVRKAADQSLKRFGEVIRNPEIQTIVPDLIKAIGDPTKYTDDALDKLIKTQFVHYIDGPSLALIIHVIHRGMRERSAQTKKKACQIVGNMAILVDSHDLLPYLPTLVAELEVAMVDPVPETRSTGARALGSLVEKLGEERFPDLIPRLLDTLNDPSKAGDRLGSAQALAEVICGLGLVKLDEMLPKILGSTQSPYAHVRAGFMPLLLYLPVCFGSQFSPYLSKIIPPILQGLAETDEDIRGTALKAGRLLVKNYASKAVDLLLPELEQGLADSSYRIRLSSVELTGDLLFQVTGISGKNELGEEQVEVNRNLVSALGQDRRDRILAALYVCRSDVTSVVRSAAIDIWKALVSNTPRTVKEIIPSLTQMLVKRLGSIDEVHRTIAATTLGDVVRRVGANALSQLLPTLEELLISSDSNAKQGICIAVTELINSASPDALYSFQQTFIKIIRDALLDPSSEVRGAAAQAFEALQEQLGNVVIDEILPNLLNMLDSEDSENALLALQDIMATKSDVIFPILIPTLLSPPIDAFKAKALSSLASVAGPVLYSRLASIINTLLQAVIDSKENGTPEEVEEVQDAFDKTLLSIDSDEGVHPVMQQLMSLVKHQDPAKRAAICERLAIFFEETTLDYSIYVQDMVSQLIFYLGDKDDKVVKGVFEALSTLIKVQDKSVLEQLVKPAHQALLISGVKGEDLAGFALPKGPSCVLPIFSHGLMYGNSEQRELSALSIAEIIDRTPAANLRPFATPITGPLIRVIGEKVSSDIKSAILSALTNLLRRIPQFLRPFIPQLQRTFVRSLSDPTNEKLRNGAVEALGLLIEFQPRVDSLVTELVTGAKNAEDQGIKNSLLKAMLQVVLKGGKNMSEASKSSIMSLVEEELNTVDDKSAVAYARLLGSLSQILSTEEAANILKNKILSKRGDETSLKFAILSINSFLRDTPVHVFSTGLLDEIVSFVLECSNAHSPYISDNATVAICKIALLHGEKKSPKQEGPETTNTPFDVPESLRIALVEQLSKSAIKPESNSSDTRRLALVTIRTVARIKFDAFVQPNFNMLAPAVFACLRDAVIPIRLAAEKAYLAVFRLIEDVEQCIFTLWFEEASKTTITTVFGAVIQPRSIGDYTKRVASRLALVERERLEDGGDDETMFSDRYEDENEVWAVGGF</sequence>
<dbReference type="OrthoDB" id="5148094at2759"/>
<dbReference type="PROSITE" id="PS50077">
    <property type="entry name" value="HEAT_REPEAT"/>
    <property type="match status" value="3"/>
</dbReference>
<dbReference type="Proteomes" id="UP000092555">
    <property type="component" value="Unassembled WGS sequence"/>
</dbReference>
<evidence type="ECO:0000313" key="4">
    <source>
        <dbReference type="EMBL" id="OBA22576.1"/>
    </source>
</evidence>
<reference evidence="4 5" key="1">
    <citation type="submission" date="2016-05" db="EMBL/GenBank/DDBJ databases">
        <title>Comparative genomics of biotechnologically important yeasts.</title>
        <authorList>
            <consortium name="DOE Joint Genome Institute"/>
            <person name="Riley R."/>
            <person name="Haridas S."/>
            <person name="Wolfe K.H."/>
            <person name="Lopes M.R."/>
            <person name="Hittinger C.T."/>
            <person name="Goker M."/>
            <person name="Salamov A."/>
            <person name="Wisecaver J."/>
            <person name="Long T.M."/>
            <person name="Aerts A.L."/>
            <person name="Barry K."/>
            <person name="Choi C."/>
            <person name="Clum A."/>
            <person name="Coughlan A.Y."/>
            <person name="Deshpande S."/>
            <person name="Douglass A.P."/>
            <person name="Hanson S.J."/>
            <person name="Klenk H.-P."/>
            <person name="LaButti K."/>
            <person name="Lapidus A."/>
            <person name="Lindquist E."/>
            <person name="Lipzen A."/>
            <person name="Meier-kolthoff J.P."/>
            <person name="Ohm R.A."/>
            <person name="Otillar R.P."/>
            <person name="Pangilinan J."/>
            <person name="Peng Y."/>
            <person name="Rokas A."/>
            <person name="Rosa C.A."/>
            <person name="Scheuner C."/>
            <person name="Sibirny A.A."/>
            <person name="Slot J.C."/>
            <person name="Stielow J.B."/>
            <person name="Sun H."/>
            <person name="Kurtzman C.P."/>
            <person name="Blackwell M."/>
            <person name="Grigoriev I.V."/>
            <person name="Jeffries T.W."/>
        </authorList>
    </citation>
    <scope>NUCLEOTIDE SEQUENCE [LARGE SCALE GENOMIC DNA]</scope>
    <source>
        <strain evidence="4 5">NRRL YB-4993</strain>
    </source>
</reference>
<comment type="caution">
    <text evidence="4">The sequence shown here is derived from an EMBL/GenBank/DDBJ whole genome shotgun (WGS) entry which is preliminary data.</text>
</comment>
<feature type="repeat" description="HEAT" evidence="2">
    <location>
        <begin position="873"/>
        <end position="910"/>
    </location>
</feature>
<dbReference type="GO" id="GO:0043008">
    <property type="term" value="F:ATP-dependent protein binding"/>
    <property type="evidence" value="ECO:0007669"/>
    <property type="project" value="EnsemblFungi"/>
</dbReference>
<dbReference type="GO" id="GO:0140469">
    <property type="term" value="P:GCN2-mediated signaling"/>
    <property type="evidence" value="ECO:0007669"/>
    <property type="project" value="EnsemblFungi"/>
</dbReference>
<dbReference type="InterPro" id="IPR021133">
    <property type="entry name" value="HEAT_type_2"/>
</dbReference>
<protein>
    <submittedName>
        <fullName evidence="4">ARM repeat-containing protein</fullName>
    </submittedName>
</protein>
<feature type="domain" description="TOG" evidence="3">
    <location>
        <begin position="559"/>
        <end position="814"/>
    </location>
</feature>
<dbReference type="GO" id="GO:0022626">
    <property type="term" value="C:cytosolic ribosome"/>
    <property type="evidence" value="ECO:0007669"/>
    <property type="project" value="EnsemblFungi"/>
</dbReference>
<dbReference type="InterPro" id="IPR057546">
    <property type="entry name" value="HEAT_GCN1"/>
</dbReference>
<gene>
    <name evidence="4" type="ORF">METBIDRAFT_39939</name>
</gene>
<dbReference type="Pfam" id="PF24984">
    <property type="entry name" value="HEAT_EF3_GNC1"/>
    <property type="match status" value="1"/>
</dbReference>
<name>A0A1A0HEZ8_9ASCO</name>
<feature type="repeat" description="HEAT" evidence="2">
    <location>
        <begin position="527"/>
        <end position="572"/>
    </location>
</feature>